<dbReference type="AlphaFoldDB" id="A0A229TGD4"/>
<protein>
    <submittedName>
        <fullName evidence="1">Uncharacterized protein</fullName>
    </submittedName>
</protein>
<proteinExistence type="predicted"/>
<organism evidence="1 2">
    <name type="scientific">Amycolatopsis vastitatis</name>
    <dbReference type="NCBI Taxonomy" id="1905142"/>
    <lineage>
        <taxon>Bacteria</taxon>
        <taxon>Bacillati</taxon>
        <taxon>Actinomycetota</taxon>
        <taxon>Actinomycetes</taxon>
        <taxon>Pseudonocardiales</taxon>
        <taxon>Pseudonocardiaceae</taxon>
        <taxon>Amycolatopsis</taxon>
    </lineage>
</organism>
<gene>
    <name evidence="1" type="ORF">CF165_09885</name>
</gene>
<keyword evidence="2" id="KW-1185">Reference proteome</keyword>
<evidence type="ECO:0000313" key="1">
    <source>
        <dbReference type="EMBL" id="OXM69799.1"/>
    </source>
</evidence>
<dbReference type="OrthoDB" id="516973at2"/>
<accession>A0A229TGD4</accession>
<dbReference type="RefSeq" id="WP_093947122.1">
    <property type="nucleotide sequence ID" value="NZ_NMUL01000007.1"/>
</dbReference>
<dbReference type="Proteomes" id="UP000215199">
    <property type="component" value="Unassembled WGS sequence"/>
</dbReference>
<dbReference type="EMBL" id="NMUL01000007">
    <property type="protein sequence ID" value="OXM69799.1"/>
    <property type="molecule type" value="Genomic_DNA"/>
</dbReference>
<sequence>MPELLLVRPDDHVIAGVSLPGFAVGAGPGGAPLLVAGDDARLIVTFPPQHVAEEASFPDTPAPFVPFDPPVPVWRSVLSGRSRVAFSVERGTTIVPTVAGVLDAIGAASVRPPSAPPGEEDTAIELPWRLVLAPADSAGTSVHCVQAAAPVTVSGVTGLWCARLTGSAATPLDAGLSLQPVDGDLAGRDDDLGFEVALAAQERSLIVLNSATRLAAASRLELGALGGTLSADGVWENFRWRQRTVLGRDLSVETAVTGRLYPLGHRAVFEVFSERQFDPDAGNAAVLRRWSVLTVTEPARRPPADLAVRRRFPFDDVEILTRVYAGLAEPDWQEHAPPDGRPPLRTHFFPTNLAGEFIRFPLRVGSPTGDLRCDLPQIFVADLSPEYDSLTDPTLADTLAGAYGAEEVRLPGANLDLVRSPRPRDGDVHEVHALDIAGRLTGDGYRPALAGLEVRVPALRSLTGFAAATPVRFAENYLARGDAEDVLFELTGAPIDVDFTRCAQQSGGLVSPAFAANGLSRSFGPVNLAGLPNPVTGLLDPRRVFPPEATILGFPIRDLVSQVRVPPQITSIIRTGRPPAVTMRWKDVKLSALGPFTPTAGTRMNLTVTTEPGPAGVPGPQAHTTCTVNDFALVLPPGPQALLELSFGRIEFTQVTGRPPDLRIDGLRAEFLGLLQLLEELQNAVDLAGAARFLDVTPSGITARYSLPVPSVSAGAFSLRNVAVHTAVEVPFDARPVQVTLGFSSRANPFNLSVLMLGGGGYIEVVLDRHGLRRLEAALEFGALVAIDFLVASGEVHALGGVRFTLEQDGSVSLEGYLRIGGCVEVLGLVSVSVEMRIGLTYRSDRKALVGRATLVVEVDLTLWSESVELDSGEWVLAGGAAAVPGPRGLRQLDGPALDLQRWRDYRAVFAH</sequence>
<evidence type="ECO:0000313" key="2">
    <source>
        <dbReference type="Proteomes" id="UP000215199"/>
    </source>
</evidence>
<comment type="caution">
    <text evidence="1">The sequence shown here is derived from an EMBL/GenBank/DDBJ whole genome shotgun (WGS) entry which is preliminary data.</text>
</comment>
<reference evidence="2" key="1">
    <citation type="submission" date="2017-07" db="EMBL/GenBank/DDBJ databases">
        <title>Comparative genome mining reveals phylogenetic distribution patterns of secondary metabolites in Amycolatopsis.</title>
        <authorList>
            <person name="Adamek M."/>
            <person name="Alanjary M."/>
            <person name="Sales-Ortells H."/>
            <person name="Goodfellow M."/>
            <person name="Bull A.T."/>
            <person name="Kalinowski J."/>
            <person name="Ziemert N."/>
        </authorList>
    </citation>
    <scope>NUCLEOTIDE SEQUENCE [LARGE SCALE GENOMIC DNA]</scope>
    <source>
        <strain evidence="2">H5</strain>
    </source>
</reference>
<name>A0A229TGD4_9PSEU</name>